<protein>
    <submittedName>
        <fullName evidence="2">Uncharacterized protein</fullName>
    </submittedName>
</protein>
<feature type="transmembrane region" description="Helical" evidence="1">
    <location>
        <begin position="22"/>
        <end position="47"/>
    </location>
</feature>
<proteinExistence type="predicted"/>
<dbReference type="STRING" id="297318.BK138_14640"/>
<evidence type="ECO:0000313" key="3">
    <source>
        <dbReference type="Proteomes" id="UP000187172"/>
    </source>
</evidence>
<dbReference type="Proteomes" id="UP000187172">
    <property type="component" value="Unassembled WGS sequence"/>
</dbReference>
<keyword evidence="1" id="KW-0812">Transmembrane</keyword>
<feature type="transmembrane region" description="Helical" evidence="1">
    <location>
        <begin position="59"/>
        <end position="77"/>
    </location>
</feature>
<dbReference type="AlphaFoldDB" id="A0A1R1ERK1"/>
<comment type="caution">
    <text evidence="2">The sequence shown here is derived from an EMBL/GenBank/DDBJ whole genome shotgun (WGS) entry which is preliminary data.</text>
</comment>
<dbReference type="Pfam" id="PF19728">
    <property type="entry name" value="DUF6220"/>
    <property type="match status" value="1"/>
</dbReference>
<dbReference type="EMBL" id="MRTP01000003">
    <property type="protein sequence ID" value="OMF54417.1"/>
    <property type="molecule type" value="Genomic_DNA"/>
</dbReference>
<feature type="transmembrane region" description="Helical" evidence="1">
    <location>
        <begin position="107"/>
        <end position="126"/>
    </location>
</feature>
<dbReference type="RefSeq" id="WP_076170321.1">
    <property type="nucleotide sequence ID" value="NZ_MRTP01000003.1"/>
</dbReference>
<feature type="transmembrane region" description="Helical" evidence="1">
    <location>
        <begin position="84"/>
        <end position="101"/>
    </location>
</feature>
<evidence type="ECO:0000313" key="2">
    <source>
        <dbReference type="EMBL" id="OMF54417.1"/>
    </source>
</evidence>
<accession>A0A1R1ERK1</accession>
<reference evidence="2 3" key="1">
    <citation type="submission" date="2016-11" db="EMBL/GenBank/DDBJ databases">
        <title>Paenibacillus species isolates.</title>
        <authorList>
            <person name="Beno S.M."/>
        </authorList>
    </citation>
    <scope>NUCLEOTIDE SEQUENCE [LARGE SCALE GENOMIC DNA]</scope>
    <source>
        <strain evidence="2 3">FSL R5-0378</strain>
    </source>
</reference>
<organism evidence="2 3">
    <name type="scientific">Paenibacillus rhizosphaerae</name>
    <dbReference type="NCBI Taxonomy" id="297318"/>
    <lineage>
        <taxon>Bacteria</taxon>
        <taxon>Bacillati</taxon>
        <taxon>Bacillota</taxon>
        <taxon>Bacilli</taxon>
        <taxon>Bacillales</taxon>
        <taxon>Paenibacillaceae</taxon>
        <taxon>Paenibacillus</taxon>
    </lineage>
</organism>
<name>A0A1R1ERK1_9BACL</name>
<sequence>MTSIDLNPSKDKISGGRRISRGIFMGLSWILVACITVQVYIAGSAVFQNPVNWRLHENFVHFFGFAPLLMIIFAITGKCFKGSAWLSLAMFVLIDLQYMTAHVPALGAMHPVMALVLILLSLYTALRSTRRQ</sequence>
<gene>
    <name evidence="2" type="ORF">BK138_14640</name>
</gene>
<keyword evidence="1" id="KW-1133">Transmembrane helix</keyword>
<keyword evidence="1" id="KW-0472">Membrane</keyword>
<evidence type="ECO:0000256" key="1">
    <source>
        <dbReference type="SAM" id="Phobius"/>
    </source>
</evidence>
<keyword evidence="3" id="KW-1185">Reference proteome</keyword>
<dbReference type="InterPro" id="IPR046192">
    <property type="entry name" value="DUF6220"/>
</dbReference>